<evidence type="ECO:0000259" key="2">
    <source>
        <dbReference type="Pfam" id="PF16335"/>
    </source>
</evidence>
<accession>A0A0H2RF96</accession>
<dbReference type="Proteomes" id="UP000053477">
    <property type="component" value="Unassembled WGS sequence"/>
</dbReference>
<reference evidence="4 5" key="1">
    <citation type="submission" date="2015-04" db="EMBL/GenBank/DDBJ databases">
        <title>Complete genome sequence of Schizopora paradoxa KUC8140, a cosmopolitan wood degrader in East Asia.</title>
        <authorList>
            <consortium name="DOE Joint Genome Institute"/>
            <person name="Min B."/>
            <person name="Park H."/>
            <person name="Jang Y."/>
            <person name="Kim J.-J."/>
            <person name="Kim K.H."/>
            <person name="Pangilinan J."/>
            <person name="Lipzen A."/>
            <person name="Riley R."/>
            <person name="Grigoriev I.V."/>
            <person name="Spatafora J.W."/>
            <person name="Choi I.-G."/>
        </authorList>
    </citation>
    <scope>NUCLEOTIDE SEQUENCE [LARGE SCALE GENOMIC DNA]</scope>
    <source>
        <strain evidence="4 5">KUC8140</strain>
    </source>
</reference>
<organism evidence="4 5">
    <name type="scientific">Schizopora paradoxa</name>
    <dbReference type="NCBI Taxonomy" id="27342"/>
    <lineage>
        <taxon>Eukaryota</taxon>
        <taxon>Fungi</taxon>
        <taxon>Dikarya</taxon>
        <taxon>Basidiomycota</taxon>
        <taxon>Agaricomycotina</taxon>
        <taxon>Agaricomycetes</taxon>
        <taxon>Hymenochaetales</taxon>
        <taxon>Schizoporaceae</taxon>
        <taxon>Schizopora</taxon>
    </lineage>
</organism>
<evidence type="ECO:0000313" key="4">
    <source>
        <dbReference type="EMBL" id="KLO10459.1"/>
    </source>
</evidence>
<keyword evidence="1" id="KW-0732">Signal</keyword>
<sequence>MKLNHPQILFRIATALTIPQLTLAQLHLGPAWPLAVKNPFLNTWYQLGSKPDPLSVVWPMFWNPSVVGWFCDAVVDDIPYRLMGAQESIGTVTPEVTTQLQITPTQTIIPMQAGPVNITMTFLSPITATDLSRQSLPFSYFFITATSADGLPHAVRVYSDITAEWIGGDTNLVANATGNVESDVVVLQASLQTPRPFSEINDHAQDAIALYAMKNTTGVHYQVETANFVRNLSISDTDLQNTIDTMVSTHAINNPFNVWGISADLGQVINTTSPVVWAVGVMRDPAIQFTMLSGDVQLRNSYYRMNFTTAHDMASFFLDDFENTLNKSTELDLQIMNDTANISTEYYDLLTLVSRQAMSALEITVAKDDDGNFNSSDIMAFLKNMGGVGNGGVNAVDVLYAAFPIYLYFNPAIGSYLLKPLFISQDSPQYTQPYAAQGLGVNFPNASIENIPHGLGIEQSGNMIIMLLAHLQASGDATLVTQHYDLIKNWTDYLVENSLDPNAQQPSPSDGISAINQTNLALKGIIGIEAMARISSFVGMNSDAEKFQSIAESYIGQWQNLSLSLDKTHLLTSFGQESSAGLIYNIYADKLLQLDLIPQSVYDTQNSYLSSQLDSNSIGIPLDSTSPKRTRADWMMFAGAASGDEDLERSIISMVHSYALNPTSNTPLSPVYDPTSGNSPTGTNSPAMGAMFAPLALRFILLSWRLL</sequence>
<dbReference type="InterPro" id="IPR033433">
    <property type="entry name" value="GtaA_N"/>
</dbReference>
<dbReference type="OrthoDB" id="3918848at2759"/>
<dbReference type="STRING" id="27342.A0A0H2RF96"/>
<dbReference type="InParanoid" id="A0A0H2RF96"/>
<evidence type="ECO:0000259" key="3">
    <source>
        <dbReference type="Pfam" id="PF17168"/>
    </source>
</evidence>
<feature type="domain" description="Glutaminase A N-terminal" evidence="3">
    <location>
        <begin position="105"/>
        <end position="338"/>
    </location>
</feature>
<evidence type="ECO:0000313" key="5">
    <source>
        <dbReference type="Proteomes" id="UP000053477"/>
    </source>
</evidence>
<evidence type="ECO:0000256" key="1">
    <source>
        <dbReference type="SAM" id="SignalP"/>
    </source>
</evidence>
<dbReference type="Pfam" id="PF17168">
    <property type="entry name" value="DUF5127"/>
    <property type="match status" value="1"/>
</dbReference>
<dbReference type="EMBL" id="KQ086026">
    <property type="protein sequence ID" value="KLO10459.1"/>
    <property type="molecule type" value="Genomic_DNA"/>
</dbReference>
<dbReference type="AlphaFoldDB" id="A0A0H2RF96"/>
<feature type="domain" description="Glutaminase A central" evidence="2">
    <location>
        <begin position="343"/>
        <end position="694"/>
    </location>
</feature>
<dbReference type="InterPro" id="IPR032514">
    <property type="entry name" value="GtaA_central"/>
</dbReference>
<dbReference type="Pfam" id="PF16335">
    <property type="entry name" value="GtaA_6_Hairpin"/>
    <property type="match status" value="1"/>
</dbReference>
<dbReference type="PANTHER" id="PTHR31987:SF1">
    <property type="entry name" value="GLUTAMINASE A"/>
    <property type="match status" value="1"/>
</dbReference>
<protein>
    <submittedName>
        <fullName evidence="4">DUF1793-domain-containing protein</fullName>
    </submittedName>
</protein>
<dbReference type="InterPro" id="IPR052743">
    <property type="entry name" value="Glutaminase_GtaA"/>
</dbReference>
<keyword evidence="5" id="KW-1185">Reference proteome</keyword>
<name>A0A0H2RF96_9AGAM</name>
<proteinExistence type="predicted"/>
<gene>
    <name evidence="4" type="ORF">SCHPADRAFT_832485</name>
</gene>
<feature type="signal peptide" evidence="1">
    <location>
        <begin position="1"/>
        <end position="24"/>
    </location>
</feature>
<feature type="chain" id="PRO_5005201879" evidence="1">
    <location>
        <begin position="25"/>
        <end position="707"/>
    </location>
</feature>
<dbReference type="PANTHER" id="PTHR31987">
    <property type="entry name" value="GLUTAMINASE A-RELATED"/>
    <property type="match status" value="1"/>
</dbReference>